<reference evidence="2 3" key="1">
    <citation type="submission" date="2016-07" db="EMBL/GenBank/DDBJ databases">
        <authorList>
            <person name="Lefevre C.T."/>
        </authorList>
    </citation>
    <scope>NUCLEOTIDE SEQUENCE [LARGE SCALE GENOMIC DNA]</scope>
    <source>
        <strain evidence="2">PR1</strain>
    </source>
</reference>
<dbReference type="InterPro" id="IPR038142">
    <property type="entry name" value="Cytochrome_P460_sp"/>
</dbReference>
<name>A0A1C3RKE8_9PROT</name>
<protein>
    <recommendedName>
        <fullName evidence="4">Cytochrome P460 domain-containing protein</fullName>
    </recommendedName>
</protein>
<sequence>MTFRKTLFCSSITPLALGLGIGIATMGNIQPAQANPCAAKACAQNPCCAKNPCAANPCAANPCAANPCAAKNPCAANPCAAKNPCAANPYAAKNPCAANPCAAKNPCAANPCAANPCAAAEPEELTNAQATAEWDRLVGAMRTTYAKSGVKGTGQFFDWINVTKSPYQSSTHGERYLVNIVNETGKDYAKWEKAGTLPAGSLIAKPTIVGKKDGTAEIGPLFMMEKMPTGWNTASWNWKYTMINADGSLWGQTGGKNSAGMNFCFECHNSMGEETDGLLFLPEEYRR</sequence>
<evidence type="ECO:0000256" key="1">
    <source>
        <dbReference type="SAM" id="SignalP"/>
    </source>
</evidence>
<dbReference type="AlphaFoldDB" id="A0A1C3RKE8"/>
<dbReference type="RefSeq" id="WP_205631256.1">
    <property type="nucleotide sequence ID" value="NZ_FLYE01000046.1"/>
</dbReference>
<feature type="chain" id="PRO_5008680863" description="Cytochrome P460 domain-containing protein" evidence="1">
    <location>
        <begin position="35"/>
        <end position="287"/>
    </location>
</feature>
<dbReference type="Gene3D" id="3.50.70.20">
    <property type="entry name" value="Cytochrome P460"/>
    <property type="match status" value="1"/>
</dbReference>
<evidence type="ECO:0000313" key="2">
    <source>
        <dbReference type="EMBL" id="SCA57792.1"/>
    </source>
</evidence>
<evidence type="ECO:0008006" key="4">
    <source>
        <dbReference type="Google" id="ProtNLM"/>
    </source>
</evidence>
<evidence type="ECO:0000313" key="3">
    <source>
        <dbReference type="Proteomes" id="UP000231658"/>
    </source>
</evidence>
<accession>A0A1C3RKE8</accession>
<dbReference type="Proteomes" id="UP000231658">
    <property type="component" value="Unassembled WGS sequence"/>
</dbReference>
<dbReference type="EMBL" id="FLYE01000046">
    <property type="protein sequence ID" value="SCA57792.1"/>
    <property type="molecule type" value="Genomic_DNA"/>
</dbReference>
<dbReference type="STRING" id="1867952.MTBPR1_70064"/>
<keyword evidence="1" id="KW-0732">Signal</keyword>
<gene>
    <name evidence="2" type="ORF">MTBPR1_70064</name>
</gene>
<proteinExistence type="predicted"/>
<organism evidence="2 3">
    <name type="scientific">Candidatus Terasakiella magnetica</name>
    <dbReference type="NCBI Taxonomy" id="1867952"/>
    <lineage>
        <taxon>Bacteria</taxon>
        <taxon>Pseudomonadati</taxon>
        <taxon>Pseudomonadota</taxon>
        <taxon>Alphaproteobacteria</taxon>
        <taxon>Rhodospirillales</taxon>
        <taxon>Terasakiellaceae</taxon>
        <taxon>Terasakiella</taxon>
    </lineage>
</organism>
<keyword evidence="3" id="KW-1185">Reference proteome</keyword>
<dbReference type="CDD" id="cd20716">
    <property type="entry name" value="cyt_P460_fam"/>
    <property type="match status" value="1"/>
</dbReference>
<feature type="signal peptide" evidence="1">
    <location>
        <begin position="1"/>
        <end position="34"/>
    </location>
</feature>